<feature type="compositionally biased region" description="Basic and acidic residues" evidence="1">
    <location>
        <begin position="90"/>
        <end position="101"/>
    </location>
</feature>
<dbReference type="EMBL" id="FNXT01000269">
    <property type="protein sequence ID" value="SZX62877.1"/>
    <property type="molecule type" value="Genomic_DNA"/>
</dbReference>
<gene>
    <name evidence="2" type="ORF">BQ4739_LOCUS3454</name>
</gene>
<dbReference type="Proteomes" id="UP000256970">
    <property type="component" value="Unassembled WGS sequence"/>
</dbReference>
<organism evidence="2 3">
    <name type="scientific">Tetradesmus obliquus</name>
    <name type="common">Green alga</name>
    <name type="synonym">Acutodesmus obliquus</name>
    <dbReference type="NCBI Taxonomy" id="3088"/>
    <lineage>
        <taxon>Eukaryota</taxon>
        <taxon>Viridiplantae</taxon>
        <taxon>Chlorophyta</taxon>
        <taxon>core chlorophytes</taxon>
        <taxon>Chlorophyceae</taxon>
        <taxon>CS clade</taxon>
        <taxon>Sphaeropleales</taxon>
        <taxon>Scenedesmaceae</taxon>
        <taxon>Tetradesmus</taxon>
    </lineage>
</organism>
<keyword evidence="3" id="KW-1185">Reference proteome</keyword>
<accession>A0A383VBD3</accession>
<reference evidence="2 3" key="1">
    <citation type="submission" date="2016-10" db="EMBL/GenBank/DDBJ databases">
        <authorList>
            <person name="Cai Z."/>
        </authorList>
    </citation>
    <scope>NUCLEOTIDE SEQUENCE [LARGE SCALE GENOMIC DNA]</scope>
</reference>
<proteinExistence type="predicted"/>
<evidence type="ECO:0000313" key="3">
    <source>
        <dbReference type="Proteomes" id="UP000256970"/>
    </source>
</evidence>
<evidence type="ECO:0000256" key="1">
    <source>
        <dbReference type="SAM" id="MobiDB-lite"/>
    </source>
</evidence>
<name>A0A383VBD3_TETOB</name>
<feature type="region of interest" description="Disordered" evidence="1">
    <location>
        <begin position="87"/>
        <end position="107"/>
    </location>
</feature>
<dbReference type="STRING" id="3088.A0A383VBD3"/>
<evidence type="ECO:0000313" key="2">
    <source>
        <dbReference type="EMBL" id="SZX62877.1"/>
    </source>
</evidence>
<protein>
    <submittedName>
        <fullName evidence="2">Uncharacterized protein</fullName>
    </submittedName>
</protein>
<dbReference type="AlphaFoldDB" id="A0A383VBD3"/>
<sequence length="107" mass="11844">MCKKIRIEKDDEAALTFLTIAADKCQQVDPAREHQGKSEPLFLLYRNGQLKAKVNGANVPLLGSSIYELTPANAEIDELEENPFYLSKNASKDGSKGPDKHKSAKKK</sequence>